<evidence type="ECO:0000256" key="3">
    <source>
        <dbReference type="ARBA" id="ARBA00022679"/>
    </source>
</evidence>
<keyword evidence="4 9" id="KW-0732">Signal</keyword>
<dbReference type="AlphaFoldDB" id="A0A6G1D769"/>
<dbReference type="GO" id="GO:0005524">
    <property type="term" value="F:ATP binding"/>
    <property type="evidence" value="ECO:0007669"/>
    <property type="project" value="UniProtKB-KW"/>
</dbReference>
<dbReference type="InterPro" id="IPR038357">
    <property type="entry name" value="KEN_sf"/>
</dbReference>
<sequence length="929" mass="103290">MRSLRRVLLPLVLLAGLAFRVVRFDDAGGGGGAVAASQGPDHLIPLPSPPPPTLALPVGGGGARGGDEVTSREIVAAPWPGRQGLFTPARSRSQPTNAVVQTGADIGSQLQFYDNGTIQLVDLLSKSPRWQFSTGPPLSKHITTSKPDLNYVIYLDGPETSDIIEVHNGSGVRLPWKLEEFIAETPYIRDSFVTIGSKVSTTFVVDADSGEIIYKHSLPAALNEVGGPLVEEIPSKLDAARSGTSANIIVVVRTDYSISASDLGEHLFNWTRTSFTANYYVRYDHKNMLDQSSCLRGNIPCIRTEGLPLKLPLPDSSSDNAIVLRAANKVTARDHADADALEPLLTSRKLPQTPDKSNVSLDSAQNQTVDSALGHFMPADPELTNRFTYFSYRWLFPTFLVLLIMACLVSLANASKSCRQFVIRFVKPFMHEEKLMDPRGKSEGTSKRRKMRKKDGLVNSTEIFSASDKKGNGTGGSIAAQSNEAHESTNMELPNGLNGRQIGKLRVYSKEIGKGSNGTVVFEGSYGGREVAVKRLLRSHNDIASKEIENLIASDQDPNIVRMYGFEQDNDFVYISLERCCCSLADLIQLHLVPSFSNAKGIDIELWRQDGLPSAQLLKLMRDVVAGIVHLHSLGIIHRDLKPQNVLISKEGPLRAKLSDMGISKRLQEDMTSASHHGTGFGSSGWQAPEQLHHGRQTRAIDLFSLGCLIFYCITKGKHPFGEYYERDMNIINNKFDLFIVDHIPEAVDLISQLLHPDPEERPTAIYVMNHPFFWSPELCLSFLRDTSDRIEKTSETDLIDALEGINAEAFGKNWGEKLDAALLADMGRYRKYSFESTRDLLRLIRNKSGHYREFSDDLKVCCAVFLVLFALFWFSCIQLNYWSNKRYCSMPSHALWFEVLHASYSENLKAVRVLQQWHCSFHKTVGWS</sequence>
<dbReference type="SMART" id="SM00220">
    <property type="entry name" value="S_TKc"/>
    <property type="match status" value="1"/>
</dbReference>
<dbReference type="SUPFAM" id="SSF56112">
    <property type="entry name" value="Protein kinase-like (PK-like)"/>
    <property type="match status" value="1"/>
</dbReference>
<dbReference type="InterPro" id="IPR045133">
    <property type="entry name" value="IRE1/2-like"/>
</dbReference>
<dbReference type="GO" id="GO:0004521">
    <property type="term" value="F:RNA endonuclease activity"/>
    <property type="evidence" value="ECO:0007669"/>
    <property type="project" value="InterPro"/>
</dbReference>
<dbReference type="InterPro" id="IPR008271">
    <property type="entry name" value="Ser/Thr_kinase_AS"/>
</dbReference>
<feature type="chain" id="PRO_5026238319" description="non-specific serine/threonine protein kinase" evidence="9">
    <location>
        <begin position="25"/>
        <end position="929"/>
    </location>
</feature>
<dbReference type="Gene3D" id="1.20.1440.180">
    <property type="entry name" value="KEN domain"/>
    <property type="match status" value="1"/>
</dbReference>
<keyword evidence="13" id="KW-1185">Reference proteome</keyword>
<dbReference type="PANTHER" id="PTHR13954">
    <property type="entry name" value="IRE1-RELATED"/>
    <property type="match status" value="1"/>
</dbReference>
<dbReference type="InterPro" id="IPR010513">
    <property type="entry name" value="KEN_dom"/>
</dbReference>
<evidence type="ECO:0000256" key="2">
    <source>
        <dbReference type="ARBA" id="ARBA00022527"/>
    </source>
</evidence>
<protein>
    <recommendedName>
        <fullName evidence="1">non-specific serine/threonine protein kinase</fullName>
        <ecNumber evidence="1">2.7.11.1</ecNumber>
    </recommendedName>
</protein>
<feature type="signal peptide" evidence="9">
    <location>
        <begin position="1"/>
        <end position="24"/>
    </location>
</feature>
<dbReference type="PROSITE" id="PS00108">
    <property type="entry name" value="PROTEIN_KINASE_ST"/>
    <property type="match status" value="1"/>
</dbReference>
<dbReference type="PANTHER" id="PTHR13954:SF6">
    <property type="entry name" value="NON-SPECIFIC SERINE_THREONINE PROTEIN KINASE"/>
    <property type="match status" value="1"/>
</dbReference>
<dbReference type="GO" id="GO:0051082">
    <property type="term" value="F:unfolded protein binding"/>
    <property type="evidence" value="ECO:0007669"/>
    <property type="project" value="TreeGrafter"/>
</dbReference>
<evidence type="ECO:0000256" key="8">
    <source>
        <dbReference type="SAM" id="Phobius"/>
    </source>
</evidence>
<proteinExistence type="predicted"/>
<feature type="transmembrane region" description="Helical" evidence="8">
    <location>
        <begin position="861"/>
        <end position="883"/>
    </location>
</feature>
<dbReference type="GO" id="GO:1990604">
    <property type="term" value="C:IRE1-TRAF2-ASK1 complex"/>
    <property type="evidence" value="ECO:0007669"/>
    <property type="project" value="TreeGrafter"/>
</dbReference>
<keyword evidence="3" id="KW-0808">Transferase</keyword>
<feature type="domain" description="Protein kinase" evidence="10">
    <location>
        <begin position="506"/>
        <end position="774"/>
    </location>
</feature>
<dbReference type="InterPro" id="IPR000719">
    <property type="entry name" value="Prot_kinase_dom"/>
</dbReference>
<dbReference type="Pfam" id="PF00069">
    <property type="entry name" value="Pkinase"/>
    <property type="match status" value="1"/>
</dbReference>
<dbReference type="GO" id="GO:0036498">
    <property type="term" value="P:IRE1-mediated unfolded protein response"/>
    <property type="evidence" value="ECO:0007669"/>
    <property type="project" value="TreeGrafter"/>
</dbReference>
<dbReference type="Gene3D" id="1.10.510.10">
    <property type="entry name" value="Transferase(Phosphotransferase) domain 1"/>
    <property type="match status" value="1"/>
</dbReference>
<organism evidence="12 13">
    <name type="scientific">Oryza meyeriana var. granulata</name>
    <dbReference type="NCBI Taxonomy" id="110450"/>
    <lineage>
        <taxon>Eukaryota</taxon>
        <taxon>Viridiplantae</taxon>
        <taxon>Streptophyta</taxon>
        <taxon>Embryophyta</taxon>
        <taxon>Tracheophyta</taxon>
        <taxon>Spermatophyta</taxon>
        <taxon>Magnoliopsida</taxon>
        <taxon>Liliopsida</taxon>
        <taxon>Poales</taxon>
        <taxon>Poaceae</taxon>
        <taxon>BOP clade</taxon>
        <taxon>Oryzoideae</taxon>
        <taxon>Oryzeae</taxon>
        <taxon>Oryzinae</taxon>
        <taxon>Oryza</taxon>
        <taxon>Oryza meyeriana</taxon>
    </lineage>
</organism>
<dbReference type="Pfam" id="PF06479">
    <property type="entry name" value="Ribonuc_2-5A"/>
    <property type="match status" value="1"/>
</dbReference>
<dbReference type="Gene3D" id="3.30.200.20">
    <property type="entry name" value="Phosphorylase Kinase, domain 1"/>
    <property type="match status" value="1"/>
</dbReference>
<dbReference type="Proteomes" id="UP000479710">
    <property type="component" value="Unassembled WGS sequence"/>
</dbReference>
<keyword evidence="8" id="KW-0812">Transmembrane</keyword>
<dbReference type="GO" id="GO:0004674">
    <property type="term" value="F:protein serine/threonine kinase activity"/>
    <property type="evidence" value="ECO:0007669"/>
    <property type="project" value="UniProtKB-KW"/>
</dbReference>
<dbReference type="GO" id="GO:0006397">
    <property type="term" value="P:mRNA processing"/>
    <property type="evidence" value="ECO:0007669"/>
    <property type="project" value="InterPro"/>
</dbReference>
<dbReference type="InterPro" id="IPR011009">
    <property type="entry name" value="Kinase-like_dom_sf"/>
</dbReference>
<dbReference type="OrthoDB" id="63989at2759"/>
<evidence type="ECO:0000256" key="5">
    <source>
        <dbReference type="ARBA" id="ARBA00022741"/>
    </source>
</evidence>
<dbReference type="FunFam" id="3.30.200.20:FF:000077">
    <property type="entry name" value="Putative Serine/threonine-protein kinase/endoribonuclease IRE1"/>
    <property type="match status" value="1"/>
</dbReference>
<evidence type="ECO:0000259" key="11">
    <source>
        <dbReference type="PROSITE" id="PS51392"/>
    </source>
</evidence>
<dbReference type="EMBL" id="SPHZ02000007">
    <property type="protein sequence ID" value="KAF0908625.1"/>
    <property type="molecule type" value="Genomic_DNA"/>
</dbReference>
<keyword evidence="5" id="KW-0547">Nucleotide-binding</keyword>
<evidence type="ECO:0000313" key="12">
    <source>
        <dbReference type="EMBL" id="KAF0908625.1"/>
    </source>
</evidence>
<keyword evidence="7" id="KW-0067">ATP-binding</keyword>
<keyword evidence="8" id="KW-0472">Membrane</keyword>
<evidence type="ECO:0000256" key="1">
    <source>
        <dbReference type="ARBA" id="ARBA00012513"/>
    </source>
</evidence>
<comment type="caution">
    <text evidence="12">The sequence shown here is derived from an EMBL/GenBank/DDBJ whole genome shotgun (WGS) entry which is preliminary data.</text>
</comment>
<name>A0A6G1D769_9ORYZ</name>
<evidence type="ECO:0000313" key="13">
    <source>
        <dbReference type="Proteomes" id="UP000479710"/>
    </source>
</evidence>
<accession>A0A6G1D769</accession>
<evidence type="ECO:0000256" key="6">
    <source>
        <dbReference type="ARBA" id="ARBA00022777"/>
    </source>
</evidence>
<keyword evidence="2" id="KW-0723">Serine/threonine-protein kinase</keyword>
<evidence type="ECO:0000256" key="4">
    <source>
        <dbReference type="ARBA" id="ARBA00022729"/>
    </source>
</evidence>
<dbReference type="FunFam" id="1.10.510.10:FF:000463">
    <property type="entry name" value="Serine/threonine-protein kinase/endoribonuclease IRE1a"/>
    <property type="match status" value="1"/>
</dbReference>
<keyword evidence="8" id="KW-1133">Transmembrane helix</keyword>
<dbReference type="PROSITE" id="PS50011">
    <property type="entry name" value="PROTEIN_KINASE_DOM"/>
    <property type="match status" value="1"/>
</dbReference>
<evidence type="ECO:0000256" key="9">
    <source>
        <dbReference type="SAM" id="SignalP"/>
    </source>
</evidence>
<keyword evidence="6" id="KW-0418">Kinase</keyword>
<evidence type="ECO:0000256" key="7">
    <source>
        <dbReference type="ARBA" id="ARBA00022840"/>
    </source>
</evidence>
<dbReference type="PROSITE" id="PS51392">
    <property type="entry name" value="KEN"/>
    <property type="match status" value="1"/>
</dbReference>
<evidence type="ECO:0000259" key="10">
    <source>
        <dbReference type="PROSITE" id="PS50011"/>
    </source>
</evidence>
<reference evidence="12 13" key="1">
    <citation type="submission" date="2019-11" db="EMBL/GenBank/DDBJ databases">
        <title>Whole genome sequence of Oryza granulata.</title>
        <authorList>
            <person name="Li W."/>
        </authorList>
    </citation>
    <scope>NUCLEOTIDE SEQUENCE [LARGE SCALE GENOMIC DNA]</scope>
    <source>
        <strain evidence="13">cv. Menghai</strain>
        <tissue evidence="12">Leaf</tissue>
    </source>
</reference>
<gene>
    <name evidence="12" type="ORF">E2562_026846</name>
</gene>
<dbReference type="EC" id="2.7.11.1" evidence="1"/>
<feature type="transmembrane region" description="Helical" evidence="8">
    <location>
        <begin position="394"/>
        <end position="414"/>
    </location>
</feature>
<feature type="domain" description="KEN" evidence="11">
    <location>
        <begin position="777"/>
        <end position="904"/>
    </location>
</feature>